<comment type="similarity">
    <text evidence="1 2">Belongs to the TelA family.</text>
</comment>
<accession>C4GAN3</accession>
<sequence length="420" mass="46277">MAELEFNQTNPQEAAAAGQNQMAEPAAAVQQAQAMAQEEANPAQDQGLAQQSQATLSFGSPAAPQVAVAADPAEAKMDDSILTPQERAQAEAFADKIDLTDSNGILSYGAGTQQRMASFSEQTLNSVRNKDMGEVGDMITNLIGELKNFDASEQEKGLFGIFHRAQNRIETLRARYSKVETNVGTITRELEKHQQTLLKDIAMLDQMYVMNLDYYKELTMYIIAGKKRLADVRNGQLKELEAKAAQTGSAEDAQAAKDLAAQCDRFEKKLYDLELTRTISVQTGPQIRMVQSSDTMMAEKIQTTIVNTIPLWKNQMVIALGVEHATQAAKAQREVTDMTNELLRKNADKLKSATIEAAKESERGIVDIETLQHTNNQLISTLDEVMQIQKDGKAKRADAEKQLVGIENQLKEKLLQAAQN</sequence>
<dbReference type="eggNOG" id="COG3853">
    <property type="taxonomic scope" value="Bacteria"/>
</dbReference>
<dbReference type="PANTHER" id="PTHR38432:SF1">
    <property type="entry name" value="TELA-LIKE PROTEIN SAOUHSC_01408"/>
    <property type="match status" value="1"/>
</dbReference>
<organism evidence="4 5">
    <name type="scientific">Shuttleworthella satelles DSM 14600</name>
    <dbReference type="NCBI Taxonomy" id="626523"/>
    <lineage>
        <taxon>Bacteria</taxon>
        <taxon>Bacillati</taxon>
        <taxon>Bacillota</taxon>
        <taxon>Clostridia</taxon>
        <taxon>Lachnospirales</taxon>
        <taxon>Lachnospiraceae</taxon>
        <taxon>Shuttleworthella</taxon>
    </lineage>
</organism>
<protein>
    <submittedName>
        <fullName evidence="4">Toxic anion resistance protein TelA</fullName>
    </submittedName>
</protein>
<evidence type="ECO:0000313" key="5">
    <source>
        <dbReference type="Proteomes" id="UP000003494"/>
    </source>
</evidence>
<dbReference type="PANTHER" id="PTHR38432">
    <property type="entry name" value="TELA-LIKE PROTEIN SAOUHSC_01408"/>
    <property type="match status" value="1"/>
</dbReference>
<name>C4GAN3_9FIRM</name>
<dbReference type="STRING" id="626523.GCWU000342_00984"/>
<dbReference type="EMBL" id="ACIP02000002">
    <property type="protein sequence ID" value="EEP28176.1"/>
    <property type="molecule type" value="Genomic_DNA"/>
</dbReference>
<gene>
    <name evidence="4" type="ORF">GCWU000342_00984</name>
</gene>
<dbReference type="Pfam" id="PF05816">
    <property type="entry name" value="TelA"/>
    <property type="match status" value="1"/>
</dbReference>
<dbReference type="RefSeq" id="WP_006905995.1">
    <property type="nucleotide sequence ID" value="NZ_GG665866.1"/>
</dbReference>
<evidence type="ECO:0000256" key="3">
    <source>
        <dbReference type="SAM" id="MobiDB-lite"/>
    </source>
</evidence>
<dbReference type="AlphaFoldDB" id="C4GAN3"/>
<evidence type="ECO:0000256" key="2">
    <source>
        <dbReference type="PIRNR" id="PIRNR026508"/>
    </source>
</evidence>
<feature type="compositionally biased region" description="Polar residues" evidence="3">
    <location>
        <begin position="1"/>
        <end position="12"/>
    </location>
</feature>
<dbReference type="Proteomes" id="UP000003494">
    <property type="component" value="Unassembled WGS sequence"/>
</dbReference>
<comment type="caution">
    <text evidence="4">The sequence shown here is derived from an EMBL/GenBank/DDBJ whole genome shotgun (WGS) entry which is preliminary data.</text>
</comment>
<feature type="region of interest" description="Disordered" evidence="3">
    <location>
        <begin position="1"/>
        <end position="53"/>
    </location>
</feature>
<evidence type="ECO:0000313" key="4">
    <source>
        <dbReference type="EMBL" id="EEP28176.1"/>
    </source>
</evidence>
<evidence type="ECO:0000256" key="1">
    <source>
        <dbReference type="ARBA" id="ARBA00005541"/>
    </source>
</evidence>
<dbReference type="PIRSF" id="PIRSF026508">
    <property type="entry name" value="TelA"/>
    <property type="match status" value="1"/>
</dbReference>
<keyword evidence="5" id="KW-1185">Reference proteome</keyword>
<feature type="compositionally biased region" description="Low complexity" evidence="3">
    <location>
        <begin position="21"/>
        <end position="44"/>
    </location>
</feature>
<reference evidence="4" key="1">
    <citation type="submission" date="2009-04" db="EMBL/GenBank/DDBJ databases">
        <authorList>
            <person name="Weinstock G."/>
            <person name="Sodergren E."/>
            <person name="Clifton S."/>
            <person name="Fulton L."/>
            <person name="Fulton B."/>
            <person name="Courtney L."/>
            <person name="Fronick C."/>
            <person name="Harrison M."/>
            <person name="Strong C."/>
            <person name="Farmer C."/>
            <person name="Delahaunty K."/>
            <person name="Markovic C."/>
            <person name="Hall O."/>
            <person name="Minx P."/>
            <person name="Tomlinson C."/>
            <person name="Mitreva M."/>
            <person name="Nelson J."/>
            <person name="Hou S."/>
            <person name="Wollam A."/>
            <person name="Pepin K.H."/>
            <person name="Johnson M."/>
            <person name="Bhonagiri V."/>
            <person name="Nash W.E."/>
            <person name="Warren W."/>
            <person name="Chinwalla A."/>
            <person name="Mardis E.R."/>
            <person name="Wilson R.K."/>
        </authorList>
    </citation>
    <scope>NUCLEOTIDE SEQUENCE [LARGE SCALE GENOMIC DNA]</scope>
    <source>
        <strain evidence="4">DSM 14600</strain>
    </source>
</reference>
<dbReference type="InterPro" id="IPR008863">
    <property type="entry name" value="Toxic_anion-R_TelA"/>
</dbReference>
<proteinExistence type="inferred from homology"/>
<dbReference type="HOGENOM" id="CLU_032111_0_0_9"/>